<dbReference type="Pfam" id="PF00535">
    <property type="entry name" value="Glycos_transf_2"/>
    <property type="match status" value="1"/>
</dbReference>
<dbReference type="SUPFAM" id="SSF53448">
    <property type="entry name" value="Nucleotide-diphospho-sugar transferases"/>
    <property type="match status" value="1"/>
</dbReference>
<evidence type="ECO:0000313" key="4">
    <source>
        <dbReference type="Proteomes" id="UP000451354"/>
    </source>
</evidence>
<accession>A0A6M5UCN0</accession>
<dbReference type="PANTHER" id="PTHR43685">
    <property type="entry name" value="GLYCOSYLTRANSFERASE"/>
    <property type="match status" value="1"/>
</dbReference>
<evidence type="ECO:0000313" key="3">
    <source>
        <dbReference type="EMBL" id="QJW35980.1"/>
    </source>
</evidence>
<evidence type="ECO:0000256" key="1">
    <source>
        <dbReference type="SAM" id="MobiDB-lite"/>
    </source>
</evidence>
<dbReference type="EMBL" id="CP052757">
    <property type="protein sequence ID" value="QJW35980.1"/>
    <property type="molecule type" value="Genomic_DNA"/>
</dbReference>
<reference evidence="4" key="1">
    <citation type="journal article" date="2022" name="Int. J. Syst. Evol. Microbiol.">
        <title>Cellulosimicrobium protaetiae sp. nov., isolated from the gut of the larva of Protaetia brevitarsis seulensis.</title>
        <authorList>
            <person name="Le Han H."/>
            <person name="Nguyen T.T.H."/>
            <person name="Li Z."/>
            <person name="Shin N.R."/>
            <person name="Kim S.G."/>
        </authorList>
    </citation>
    <scope>NUCLEOTIDE SEQUENCE [LARGE SCALE GENOMIC DNA]</scope>
    <source>
        <strain evidence="4">BI34</strain>
    </source>
</reference>
<feature type="region of interest" description="Disordered" evidence="1">
    <location>
        <begin position="307"/>
        <end position="327"/>
    </location>
</feature>
<keyword evidence="3" id="KW-0808">Transferase</keyword>
<gene>
    <name evidence="3" type="ORF">FIC82_006990</name>
</gene>
<evidence type="ECO:0000259" key="2">
    <source>
        <dbReference type="Pfam" id="PF00535"/>
    </source>
</evidence>
<keyword evidence="4" id="KW-1185">Reference proteome</keyword>
<sequence>MSGNEAAVPELSVIVPAYDAAGTIEVQLGALLEQRPEHPWEVLVCDNGSTDGTPDLVRRWGRRMPELRLVDASAVRGPGAARNAGAAVARSSRLAFCDADDRVGPGWVAGMRRALDAHDVVAGRFETVPTPRHRVAVTWSPQEHGLTTLDFLPGFVTAGAGNLGVRSAAFRSVGGFDETAATREDDDLCLRLQIAGYRLAFDPALVLRVRRREGVLAVYRQAYAYGVGSRWLEYRYALVARSLVRSTAEVPRGDGIVTTRQGSVSTSPARRAAAARALRKVARLWNPADIADVVWRAGWSRGRRVVPPATMPQVAPPDRSVDGRDPA</sequence>
<dbReference type="PANTHER" id="PTHR43685:SF12">
    <property type="entry name" value="GLYCOSYL TRANSFERASE FAMILY 2"/>
    <property type="match status" value="1"/>
</dbReference>
<dbReference type="Gene3D" id="3.90.550.10">
    <property type="entry name" value="Spore Coat Polysaccharide Biosynthesis Protein SpsA, Chain A"/>
    <property type="match status" value="1"/>
</dbReference>
<dbReference type="InterPro" id="IPR029044">
    <property type="entry name" value="Nucleotide-diphossugar_trans"/>
</dbReference>
<proteinExistence type="predicted"/>
<dbReference type="KEGG" id="cprt:FIC82_006990"/>
<dbReference type="GO" id="GO:0016740">
    <property type="term" value="F:transferase activity"/>
    <property type="evidence" value="ECO:0007669"/>
    <property type="project" value="UniProtKB-KW"/>
</dbReference>
<dbReference type="RefSeq" id="WP_168731578.1">
    <property type="nucleotide sequence ID" value="NZ_CP052757.1"/>
</dbReference>
<organism evidence="3 4">
    <name type="scientific">Cellulosimicrobium protaetiae</name>
    <dbReference type="NCBI Taxonomy" id="2587808"/>
    <lineage>
        <taxon>Bacteria</taxon>
        <taxon>Bacillati</taxon>
        <taxon>Actinomycetota</taxon>
        <taxon>Actinomycetes</taxon>
        <taxon>Micrococcales</taxon>
        <taxon>Promicromonosporaceae</taxon>
        <taxon>Cellulosimicrobium</taxon>
    </lineage>
</organism>
<name>A0A6M5UCN0_9MICO</name>
<protein>
    <submittedName>
        <fullName evidence="3">Glycosyltransferase</fullName>
    </submittedName>
</protein>
<dbReference type="Proteomes" id="UP000451354">
    <property type="component" value="Chromosome"/>
</dbReference>
<dbReference type="InterPro" id="IPR001173">
    <property type="entry name" value="Glyco_trans_2-like"/>
</dbReference>
<dbReference type="AlphaFoldDB" id="A0A6M5UCN0"/>
<feature type="domain" description="Glycosyltransferase 2-like" evidence="2">
    <location>
        <begin position="12"/>
        <end position="136"/>
    </location>
</feature>
<dbReference type="InterPro" id="IPR050834">
    <property type="entry name" value="Glycosyltransf_2"/>
</dbReference>